<dbReference type="Proteomes" id="UP001258181">
    <property type="component" value="Unassembled WGS sequence"/>
</dbReference>
<dbReference type="EMBL" id="JAVDWA010000006">
    <property type="protein sequence ID" value="MDR7074196.1"/>
    <property type="molecule type" value="Genomic_DNA"/>
</dbReference>
<keyword evidence="1" id="KW-0812">Transmembrane</keyword>
<dbReference type="InterPro" id="IPR010982">
    <property type="entry name" value="Lambda_DNA-bd_dom_sf"/>
</dbReference>
<sequence length="199" mass="22896">MKKEEYLEYLGSHFEQIRKLFGWRQEDAAVRMGISRSKVVAIETEPTKLTKSEATSLFIACDYEVYKARLSIKRMNKENFKNKASFILSSTAFISSPIFLSAVVGVLARAKPSLVVKLMPTIGSIFGSIWATASARKKKENQINELTKKEVLDYESLKAGMEKTIKEIEKELLKIFALENWDRFEFYEKVHPDLILEEK</sequence>
<organism evidence="2 3">
    <name type="scientific">Fictibacillus barbaricus</name>
    <dbReference type="NCBI Taxonomy" id="182136"/>
    <lineage>
        <taxon>Bacteria</taxon>
        <taxon>Bacillati</taxon>
        <taxon>Bacillota</taxon>
        <taxon>Bacilli</taxon>
        <taxon>Bacillales</taxon>
        <taxon>Fictibacillaceae</taxon>
        <taxon>Fictibacillus</taxon>
    </lineage>
</organism>
<reference evidence="2 3" key="1">
    <citation type="submission" date="2023-07" db="EMBL/GenBank/DDBJ databases">
        <title>Sorghum-associated microbial communities from plants grown in Nebraska, USA.</title>
        <authorList>
            <person name="Schachtman D."/>
        </authorList>
    </citation>
    <scope>NUCLEOTIDE SEQUENCE [LARGE SCALE GENOMIC DNA]</scope>
    <source>
        <strain evidence="2 3">BE211</strain>
    </source>
</reference>
<evidence type="ECO:0000313" key="3">
    <source>
        <dbReference type="Proteomes" id="UP001258181"/>
    </source>
</evidence>
<keyword evidence="3" id="KW-1185">Reference proteome</keyword>
<dbReference type="Gene3D" id="1.10.260.40">
    <property type="entry name" value="lambda repressor-like DNA-binding domains"/>
    <property type="match status" value="1"/>
</dbReference>
<dbReference type="SUPFAM" id="SSF47413">
    <property type="entry name" value="lambda repressor-like DNA-binding domains"/>
    <property type="match status" value="1"/>
</dbReference>
<comment type="caution">
    <text evidence="2">The sequence shown here is derived from an EMBL/GenBank/DDBJ whole genome shotgun (WGS) entry which is preliminary data.</text>
</comment>
<feature type="transmembrane region" description="Helical" evidence="1">
    <location>
        <begin position="114"/>
        <end position="133"/>
    </location>
</feature>
<feature type="transmembrane region" description="Helical" evidence="1">
    <location>
        <begin position="84"/>
        <end position="108"/>
    </location>
</feature>
<proteinExistence type="predicted"/>
<dbReference type="GO" id="GO:0003677">
    <property type="term" value="F:DNA binding"/>
    <property type="evidence" value="ECO:0007669"/>
    <property type="project" value="UniProtKB-KW"/>
</dbReference>
<dbReference type="RefSeq" id="WP_310260742.1">
    <property type="nucleotide sequence ID" value="NZ_JAVDWA010000006.1"/>
</dbReference>
<keyword evidence="2" id="KW-0238">DNA-binding</keyword>
<evidence type="ECO:0000256" key="1">
    <source>
        <dbReference type="SAM" id="Phobius"/>
    </source>
</evidence>
<accession>A0ABU1U474</accession>
<dbReference type="InterPro" id="IPR001387">
    <property type="entry name" value="Cro/C1-type_HTH"/>
</dbReference>
<evidence type="ECO:0000313" key="2">
    <source>
        <dbReference type="EMBL" id="MDR7074196.1"/>
    </source>
</evidence>
<name>A0ABU1U474_9BACL</name>
<keyword evidence="1" id="KW-0472">Membrane</keyword>
<dbReference type="CDD" id="cd00093">
    <property type="entry name" value="HTH_XRE"/>
    <property type="match status" value="1"/>
</dbReference>
<gene>
    <name evidence="2" type="ORF">J2X07_003191</name>
</gene>
<keyword evidence="1" id="KW-1133">Transmembrane helix</keyword>
<protein>
    <submittedName>
        <fullName evidence="2">DNA-binding XRE family transcriptional regulator</fullName>
    </submittedName>
</protein>